<dbReference type="InterPro" id="IPR032870">
    <property type="entry name" value="ALKBH7-like"/>
</dbReference>
<dbReference type="GO" id="GO:0051213">
    <property type="term" value="F:dioxygenase activity"/>
    <property type="evidence" value="ECO:0007669"/>
    <property type="project" value="UniProtKB-KW"/>
</dbReference>
<evidence type="ECO:0000256" key="8">
    <source>
        <dbReference type="ARBA" id="ARBA00023002"/>
    </source>
</evidence>
<keyword evidence="4" id="KW-1210">Necrosis</keyword>
<keyword evidence="7" id="KW-0223">Dioxygenase</keyword>
<keyword evidence="10" id="KW-0496">Mitochondrion</keyword>
<dbReference type="PANTHER" id="PTHR21052:SF0">
    <property type="entry name" value="ALPHA-KETOGLUTARATE-DEPENDENT DIOXYGENASE ALKB HOMOLOG 7, MITOCHONDRIAL"/>
    <property type="match status" value="1"/>
</dbReference>
<dbReference type="AlphaFoldDB" id="A0A8C5EXV6"/>
<comment type="function">
    <text evidence="11">May function as protein hydroxylase; can catalyze auto-hydroxylation at Leu-110 (in vitro), but this activity may be due to the absence of the true substrate. Required to induce programmed necrosis in response to DNA damage caused by cytotoxic alkylating agents. Acts by triggering the collapse of mitochondrial membrane potential and loss of mitochondrial function that leads to energy depletion and cell death. ALKBH7-mediated necrosis is probably required to prevent the accumulation of cells with DNA damage. Does not display DNA demethylase activity. Involved in fatty acid metabolism.</text>
</comment>
<evidence type="ECO:0000256" key="13">
    <source>
        <dbReference type="ARBA" id="ARBA00077993"/>
    </source>
</evidence>
<organism evidence="15 16">
    <name type="scientific">Gopherus evgoodei</name>
    <name type="common">Goodes thornscrub tortoise</name>
    <dbReference type="NCBI Taxonomy" id="1825980"/>
    <lineage>
        <taxon>Eukaryota</taxon>
        <taxon>Metazoa</taxon>
        <taxon>Chordata</taxon>
        <taxon>Craniata</taxon>
        <taxon>Vertebrata</taxon>
        <taxon>Euteleostomi</taxon>
        <taxon>Archelosauria</taxon>
        <taxon>Testudinata</taxon>
        <taxon>Testudines</taxon>
        <taxon>Cryptodira</taxon>
        <taxon>Durocryptodira</taxon>
        <taxon>Testudinoidea</taxon>
        <taxon>Testudinidae</taxon>
        <taxon>Gopherus</taxon>
    </lineage>
</organism>
<evidence type="ECO:0000313" key="16">
    <source>
        <dbReference type="Proteomes" id="UP000694390"/>
    </source>
</evidence>
<feature type="domain" description="Alpha-ketoglutarate-dependent dioxygenase AlkB-like" evidence="14">
    <location>
        <begin position="183"/>
        <end position="316"/>
    </location>
</feature>
<evidence type="ECO:0000256" key="3">
    <source>
        <dbReference type="ARBA" id="ARBA00007879"/>
    </source>
</evidence>
<name>A0A8C5EXV6_9SAUR</name>
<evidence type="ECO:0000256" key="4">
    <source>
        <dbReference type="ARBA" id="ARBA00022590"/>
    </source>
</evidence>
<evidence type="ECO:0000256" key="5">
    <source>
        <dbReference type="ARBA" id="ARBA00022723"/>
    </source>
</evidence>
<comment type="similarity">
    <text evidence="3">Belongs to the alkB family.</text>
</comment>
<dbReference type="GO" id="GO:0006974">
    <property type="term" value="P:DNA damage response"/>
    <property type="evidence" value="ECO:0007669"/>
    <property type="project" value="InterPro"/>
</dbReference>
<keyword evidence="16" id="KW-1185">Reference proteome</keyword>
<comment type="cofactor">
    <cofactor evidence="1">
        <name>Fe(2+)</name>
        <dbReference type="ChEBI" id="CHEBI:29033"/>
    </cofactor>
</comment>
<evidence type="ECO:0000256" key="6">
    <source>
        <dbReference type="ARBA" id="ARBA00022946"/>
    </source>
</evidence>
<evidence type="ECO:0000256" key="10">
    <source>
        <dbReference type="ARBA" id="ARBA00023128"/>
    </source>
</evidence>
<reference evidence="15" key="2">
    <citation type="submission" date="2025-09" db="UniProtKB">
        <authorList>
            <consortium name="Ensembl"/>
        </authorList>
    </citation>
    <scope>IDENTIFICATION</scope>
</reference>
<dbReference type="Proteomes" id="UP000694390">
    <property type="component" value="Unassembled WGS sequence"/>
</dbReference>
<evidence type="ECO:0000313" key="15">
    <source>
        <dbReference type="Ensembl" id="ENSGEVP00005021641.1"/>
    </source>
</evidence>
<dbReference type="InterPro" id="IPR027450">
    <property type="entry name" value="AlkB-like"/>
</dbReference>
<evidence type="ECO:0000256" key="11">
    <source>
        <dbReference type="ARBA" id="ARBA00054545"/>
    </source>
</evidence>
<dbReference type="OrthoDB" id="28127at2759"/>
<dbReference type="SUPFAM" id="SSF51197">
    <property type="entry name" value="Clavaminate synthase-like"/>
    <property type="match status" value="1"/>
</dbReference>
<dbReference type="FunFam" id="2.60.120.590:FF:000009">
    <property type="entry name" value="Alpha-ketoglutarate-dependent dioxygenase alkB homolog 7, mitochondrial"/>
    <property type="match status" value="1"/>
</dbReference>
<dbReference type="GeneTree" id="ENSGT00390000014585"/>
<keyword evidence="6" id="KW-0809">Transit peptide</keyword>
<proteinExistence type="inferred from homology"/>
<evidence type="ECO:0000256" key="9">
    <source>
        <dbReference type="ARBA" id="ARBA00023004"/>
    </source>
</evidence>
<protein>
    <recommendedName>
        <fullName evidence="12">Alpha-ketoglutarate-dependent dioxygenase alkB homolog 7, mitochondrial</fullName>
    </recommendedName>
    <alternativeName>
        <fullName evidence="13">Alkylated DNA repair protein alkB homolog 7</fullName>
    </alternativeName>
</protein>
<dbReference type="InterPro" id="IPR037151">
    <property type="entry name" value="AlkB-like_sf"/>
</dbReference>
<evidence type="ECO:0000256" key="2">
    <source>
        <dbReference type="ARBA" id="ARBA00004305"/>
    </source>
</evidence>
<reference evidence="15" key="1">
    <citation type="submission" date="2025-08" db="UniProtKB">
        <authorList>
            <consortium name="Ensembl"/>
        </authorList>
    </citation>
    <scope>IDENTIFICATION</scope>
</reference>
<gene>
    <name evidence="15" type="primary">ALKBH7</name>
</gene>
<dbReference type="GO" id="GO:0012501">
    <property type="term" value="P:programmed cell death"/>
    <property type="evidence" value="ECO:0007669"/>
    <property type="project" value="UniProtKB-KW"/>
</dbReference>
<keyword evidence="9" id="KW-0408">Iron</keyword>
<evidence type="ECO:0000256" key="1">
    <source>
        <dbReference type="ARBA" id="ARBA00001954"/>
    </source>
</evidence>
<sequence>MPVRLLPTMHWGRVREARAAPSHNALGIRDAPSHNAPGGGSGMPMRLLPTMHWGRVREARAAPSHNALGIRDAPSHNAPGRGSGTLLPTMHRAAHFPSAPPTMHRAAARLPPARPGPWPRRALCGEAPALLRASGPGVARRLRGQAGVRPGFLSGPEEAALGQELEPQLRRRRYQFDHWDGAIHGFRETEIAQWSEASREILQRVRDTAFPPGMSQLSLVHVLDLDKSGYIKPHIDSVKFCGCTIAGLSLLSSCVMRLVSEQNPEDWMDLLLPRRSLYILRGTARYEFTHEILKDEESFFDGQKIPRERRISVICRNLPAPT</sequence>
<dbReference type="PANTHER" id="PTHR21052">
    <property type="entry name" value="SPERMATOGENESIS ASSOCIATED 11-RELATED"/>
    <property type="match status" value="1"/>
</dbReference>
<dbReference type="Gene3D" id="2.60.120.590">
    <property type="entry name" value="Alpha-ketoglutarate-dependent dioxygenase AlkB-like"/>
    <property type="match status" value="1"/>
</dbReference>
<accession>A0A8C5EXV6</accession>
<keyword evidence="8" id="KW-0560">Oxidoreductase</keyword>
<evidence type="ECO:0000256" key="12">
    <source>
        <dbReference type="ARBA" id="ARBA00073530"/>
    </source>
</evidence>
<dbReference type="Pfam" id="PF13532">
    <property type="entry name" value="2OG-FeII_Oxy_2"/>
    <property type="match status" value="1"/>
</dbReference>
<dbReference type="GO" id="GO:0046872">
    <property type="term" value="F:metal ion binding"/>
    <property type="evidence" value="ECO:0007669"/>
    <property type="project" value="UniProtKB-KW"/>
</dbReference>
<evidence type="ECO:0000256" key="7">
    <source>
        <dbReference type="ARBA" id="ARBA00022964"/>
    </source>
</evidence>
<dbReference type="GO" id="GO:0006631">
    <property type="term" value="P:fatty acid metabolic process"/>
    <property type="evidence" value="ECO:0007669"/>
    <property type="project" value="TreeGrafter"/>
</dbReference>
<dbReference type="GO" id="GO:0005759">
    <property type="term" value="C:mitochondrial matrix"/>
    <property type="evidence" value="ECO:0007669"/>
    <property type="project" value="UniProtKB-SubCell"/>
</dbReference>
<dbReference type="Ensembl" id="ENSGEVT00005022735.1">
    <property type="protein sequence ID" value="ENSGEVP00005021641.1"/>
    <property type="gene ID" value="ENSGEVG00005015413.1"/>
</dbReference>
<keyword evidence="5" id="KW-0479">Metal-binding</keyword>
<evidence type="ECO:0000259" key="14">
    <source>
        <dbReference type="Pfam" id="PF13532"/>
    </source>
</evidence>
<comment type="subcellular location">
    <subcellularLocation>
        <location evidence="2">Mitochondrion matrix</location>
    </subcellularLocation>
</comment>